<dbReference type="PRINTS" id="PR00080">
    <property type="entry name" value="SDRFAMILY"/>
</dbReference>
<protein>
    <submittedName>
        <fullName evidence="4">3-oxoacyl-[acyl-carrier protein] reductase</fullName>
    </submittedName>
</protein>
<dbReference type="Pfam" id="PF13561">
    <property type="entry name" value="adh_short_C2"/>
    <property type="match status" value="1"/>
</dbReference>
<dbReference type="PANTHER" id="PTHR42760">
    <property type="entry name" value="SHORT-CHAIN DEHYDROGENASES/REDUCTASES FAMILY MEMBER"/>
    <property type="match status" value="1"/>
</dbReference>
<proteinExistence type="inferred from homology"/>
<name>A0A370QRL4_9GAMM</name>
<dbReference type="PANTHER" id="PTHR42760:SF133">
    <property type="entry name" value="3-OXOACYL-[ACYL-CARRIER-PROTEIN] REDUCTASE"/>
    <property type="match status" value="1"/>
</dbReference>
<dbReference type="InterPro" id="IPR020904">
    <property type="entry name" value="Sc_DH/Rdtase_CS"/>
</dbReference>
<evidence type="ECO:0000259" key="3">
    <source>
        <dbReference type="SMART" id="SM00822"/>
    </source>
</evidence>
<dbReference type="GO" id="GO:0016616">
    <property type="term" value="F:oxidoreductase activity, acting on the CH-OH group of donors, NAD or NADP as acceptor"/>
    <property type="evidence" value="ECO:0007669"/>
    <property type="project" value="UniProtKB-ARBA"/>
</dbReference>
<dbReference type="SMART" id="SM00822">
    <property type="entry name" value="PKS_KR"/>
    <property type="match status" value="1"/>
</dbReference>
<reference evidence="4 5" key="1">
    <citation type="submission" date="2018-07" db="EMBL/GenBank/DDBJ databases">
        <title>Genomic Encyclopedia of Type Strains, Phase IV (KMG-IV): sequencing the most valuable type-strain genomes for metagenomic binning, comparative biology and taxonomic classification.</title>
        <authorList>
            <person name="Goeker M."/>
        </authorList>
    </citation>
    <scope>NUCLEOTIDE SEQUENCE [LARGE SCALE GENOMIC DNA]</scope>
    <source>
        <strain evidence="4 5">DSM 103736</strain>
    </source>
</reference>
<gene>
    <name evidence="4" type="ORF">C8D90_105355</name>
</gene>
<dbReference type="RefSeq" id="WP_115458876.1">
    <property type="nucleotide sequence ID" value="NZ_QRAP01000005.1"/>
</dbReference>
<dbReference type="Proteomes" id="UP000254848">
    <property type="component" value="Unassembled WGS sequence"/>
</dbReference>
<dbReference type="InterPro" id="IPR057326">
    <property type="entry name" value="KR_dom"/>
</dbReference>
<feature type="domain" description="Ketoreductase" evidence="3">
    <location>
        <begin position="4"/>
        <end position="183"/>
    </location>
</feature>
<dbReference type="EMBL" id="QRAP01000005">
    <property type="protein sequence ID" value="RDK91067.1"/>
    <property type="molecule type" value="Genomic_DNA"/>
</dbReference>
<dbReference type="Gene3D" id="3.40.50.720">
    <property type="entry name" value="NAD(P)-binding Rossmann-like Domain"/>
    <property type="match status" value="1"/>
</dbReference>
<keyword evidence="2" id="KW-0560">Oxidoreductase</keyword>
<dbReference type="FunFam" id="3.40.50.720:FF:000173">
    <property type="entry name" value="3-oxoacyl-[acyl-carrier protein] reductase"/>
    <property type="match status" value="1"/>
</dbReference>
<dbReference type="SUPFAM" id="SSF51735">
    <property type="entry name" value="NAD(P)-binding Rossmann-fold domains"/>
    <property type="match status" value="1"/>
</dbReference>
<dbReference type="PROSITE" id="PS00061">
    <property type="entry name" value="ADH_SHORT"/>
    <property type="match status" value="1"/>
</dbReference>
<keyword evidence="5" id="KW-1185">Reference proteome</keyword>
<evidence type="ECO:0000256" key="2">
    <source>
        <dbReference type="ARBA" id="ARBA00023002"/>
    </source>
</evidence>
<dbReference type="OrthoDB" id="9804774at2"/>
<organism evidence="4 5">
    <name type="scientific">Enterobacillus tribolii</name>
    <dbReference type="NCBI Taxonomy" id="1487935"/>
    <lineage>
        <taxon>Bacteria</taxon>
        <taxon>Pseudomonadati</taxon>
        <taxon>Pseudomonadota</taxon>
        <taxon>Gammaproteobacteria</taxon>
        <taxon>Enterobacterales</taxon>
        <taxon>Hafniaceae</taxon>
        <taxon>Enterobacillus</taxon>
    </lineage>
</organism>
<dbReference type="InterPro" id="IPR036291">
    <property type="entry name" value="NAD(P)-bd_dom_sf"/>
</dbReference>
<comment type="similarity">
    <text evidence="1">Belongs to the short-chain dehydrogenases/reductases (SDR) family.</text>
</comment>
<evidence type="ECO:0000313" key="4">
    <source>
        <dbReference type="EMBL" id="RDK91067.1"/>
    </source>
</evidence>
<sequence length="244" mass="26229">MNRKWLLITGGSRGIGRALVEELARDWNVVFTCRNTGEASQAVVDACAGLPGWVEAYPCDGSNEEQVNVLAQQLLEKHGAPHAVIHNAGITQDGLHIHQTAETWQQVINTNLNAVFYWNRHLLPAMIMNGDGALVLMSSVTGIKGNIGQTAYGATKAAMIGLCRSLAPELGRFGLRVNCLAPGIIESEMTEAMPPAKLEAMRKQVPLKRLGTPLEVARATAFLIGDDSRYMTGQTLVLDGGLTA</sequence>
<dbReference type="InterPro" id="IPR002347">
    <property type="entry name" value="SDR_fam"/>
</dbReference>
<evidence type="ECO:0000313" key="5">
    <source>
        <dbReference type="Proteomes" id="UP000254848"/>
    </source>
</evidence>
<dbReference type="PRINTS" id="PR00081">
    <property type="entry name" value="GDHRDH"/>
</dbReference>
<evidence type="ECO:0000256" key="1">
    <source>
        <dbReference type="ARBA" id="ARBA00006484"/>
    </source>
</evidence>
<accession>A0A370QRL4</accession>
<comment type="caution">
    <text evidence="4">The sequence shown here is derived from an EMBL/GenBank/DDBJ whole genome shotgun (WGS) entry which is preliminary data.</text>
</comment>
<dbReference type="AlphaFoldDB" id="A0A370QRL4"/>